<organism evidence="2 3">
    <name type="scientific">Armillaria borealis</name>
    <dbReference type="NCBI Taxonomy" id="47425"/>
    <lineage>
        <taxon>Eukaryota</taxon>
        <taxon>Fungi</taxon>
        <taxon>Dikarya</taxon>
        <taxon>Basidiomycota</taxon>
        <taxon>Agaricomycotina</taxon>
        <taxon>Agaricomycetes</taxon>
        <taxon>Agaricomycetidae</taxon>
        <taxon>Agaricales</taxon>
        <taxon>Marasmiineae</taxon>
        <taxon>Physalacriaceae</taxon>
        <taxon>Armillaria</taxon>
    </lineage>
</organism>
<feature type="compositionally biased region" description="Low complexity" evidence="1">
    <location>
        <begin position="129"/>
        <end position="140"/>
    </location>
</feature>
<evidence type="ECO:0000256" key="1">
    <source>
        <dbReference type="SAM" id="MobiDB-lite"/>
    </source>
</evidence>
<evidence type="ECO:0000313" key="3">
    <source>
        <dbReference type="Proteomes" id="UP001175226"/>
    </source>
</evidence>
<keyword evidence="3" id="KW-1185">Reference proteome</keyword>
<accession>A0AA39K2Z1</accession>
<proteinExistence type="predicted"/>
<protein>
    <recommendedName>
        <fullName evidence="4">Rpr2-domain-containing protein</fullName>
    </recommendedName>
</protein>
<comment type="caution">
    <text evidence="2">The sequence shown here is derived from an EMBL/GenBank/DDBJ whole genome shotgun (WGS) entry which is preliminary data.</text>
</comment>
<name>A0AA39K2Z1_9AGAR</name>
<gene>
    <name evidence="2" type="ORF">EV421DRAFT_687497</name>
</gene>
<feature type="region of interest" description="Disordered" evidence="1">
    <location>
        <begin position="119"/>
        <end position="189"/>
    </location>
</feature>
<reference evidence="2" key="1">
    <citation type="submission" date="2023-06" db="EMBL/GenBank/DDBJ databases">
        <authorList>
            <consortium name="Lawrence Berkeley National Laboratory"/>
            <person name="Ahrendt S."/>
            <person name="Sahu N."/>
            <person name="Indic B."/>
            <person name="Wong-Bajracharya J."/>
            <person name="Merenyi Z."/>
            <person name="Ke H.-M."/>
            <person name="Monk M."/>
            <person name="Kocsube S."/>
            <person name="Drula E."/>
            <person name="Lipzen A."/>
            <person name="Balint B."/>
            <person name="Henrissat B."/>
            <person name="Andreopoulos B."/>
            <person name="Martin F.M."/>
            <person name="Harder C.B."/>
            <person name="Rigling D."/>
            <person name="Ford K.L."/>
            <person name="Foster G.D."/>
            <person name="Pangilinan J."/>
            <person name="Papanicolaou A."/>
            <person name="Barry K."/>
            <person name="LaButti K."/>
            <person name="Viragh M."/>
            <person name="Koriabine M."/>
            <person name="Yan M."/>
            <person name="Riley R."/>
            <person name="Champramary S."/>
            <person name="Plett K.L."/>
            <person name="Tsai I.J."/>
            <person name="Slot J."/>
            <person name="Sipos G."/>
            <person name="Plett J."/>
            <person name="Nagy L.G."/>
            <person name="Grigoriev I.V."/>
        </authorList>
    </citation>
    <scope>NUCLEOTIDE SEQUENCE</scope>
    <source>
        <strain evidence="2">FPL87.14</strain>
    </source>
</reference>
<dbReference type="AlphaFoldDB" id="A0AA39K2Z1"/>
<dbReference type="Proteomes" id="UP001175226">
    <property type="component" value="Unassembled WGS sequence"/>
</dbReference>
<evidence type="ECO:0000313" key="2">
    <source>
        <dbReference type="EMBL" id="KAK0453524.1"/>
    </source>
</evidence>
<dbReference type="EMBL" id="JAUEPT010000003">
    <property type="protein sequence ID" value="KAK0453524.1"/>
    <property type="molecule type" value="Genomic_DNA"/>
</dbReference>
<evidence type="ECO:0008006" key="4">
    <source>
        <dbReference type="Google" id="ProtNLM"/>
    </source>
</evidence>
<sequence>MNTDLDTEPATSKFHQSLPYAYLAVSPSLSALHATRIKSQRAVENPDFCSRCGTFLLDGLSSSRLKRVRKGCNEGKRIREVQCRGCGFGNDTDVQKGNAVIYGRRNGRSNRNSVVVIPEPEPKPEPEPVVKAAPAVAKIPTSNPSTPAPKLRQKKKSVLQDMLAKNRTREERDKSTQSSTGLAAFLSGL</sequence>